<dbReference type="SUPFAM" id="SSF55874">
    <property type="entry name" value="ATPase domain of HSP90 chaperone/DNA topoisomerase II/histidine kinase"/>
    <property type="match status" value="1"/>
</dbReference>
<evidence type="ECO:0000256" key="7">
    <source>
        <dbReference type="ARBA" id="ARBA00022777"/>
    </source>
</evidence>
<evidence type="ECO:0000259" key="13">
    <source>
        <dbReference type="PROSITE" id="PS50885"/>
    </source>
</evidence>
<evidence type="ECO:0000256" key="10">
    <source>
        <dbReference type="ARBA" id="ARBA00023136"/>
    </source>
</evidence>
<dbReference type="Gene3D" id="3.30.565.10">
    <property type="entry name" value="Histidine kinase-like ATPase, C-terminal domain"/>
    <property type="match status" value="1"/>
</dbReference>
<evidence type="ECO:0000256" key="8">
    <source>
        <dbReference type="ARBA" id="ARBA00022989"/>
    </source>
</evidence>
<dbReference type="Pfam" id="PF00672">
    <property type="entry name" value="HAMP"/>
    <property type="match status" value="1"/>
</dbReference>
<dbReference type="AlphaFoldDB" id="A0A1W1ZQY6"/>
<dbReference type="InterPro" id="IPR036097">
    <property type="entry name" value="HisK_dim/P_sf"/>
</dbReference>
<evidence type="ECO:0000313" key="15">
    <source>
        <dbReference type="Proteomes" id="UP000192674"/>
    </source>
</evidence>
<dbReference type="EMBL" id="FWXV01000001">
    <property type="protein sequence ID" value="SMC50767.1"/>
    <property type="molecule type" value="Genomic_DNA"/>
</dbReference>
<dbReference type="PANTHER" id="PTHR45436">
    <property type="entry name" value="SENSOR HISTIDINE KINASE YKOH"/>
    <property type="match status" value="1"/>
</dbReference>
<evidence type="ECO:0000256" key="6">
    <source>
        <dbReference type="ARBA" id="ARBA00022692"/>
    </source>
</evidence>
<keyword evidence="7 14" id="KW-0418">Kinase</keyword>
<keyword evidence="8 11" id="KW-1133">Transmembrane helix</keyword>
<keyword evidence="10 11" id="KW-0472">Membrane</keyword>
<dbReference type="Pfam" id="PF02518">
    <property type="entry name" value="HATPase_c"/>
    <property type="match status" value="1"/>
</dbReference>
<dbReference type="Proteomes" id="UP000192674">
    <property type="component" value="Unassembled WGS sequence"/>
</dbReference>
<dbReference type="InterPro" id="IPR050428">
    <property type="entry name" value="TCS_sensor_his_kinase"/>
</dbReference>
<dbReference type="CDD" id="cd00082">
    <property type="entry name" value="HisKA"/>
    <property type="match status" value="1"/>
</dbReference>
<evidence type="ECO:0000259" key="12">
    <source>
        <dbReference type="PROSITE" id="PS50109"/>
    </source>
</evidence>
<dbReference type="CDD" id="cd00075">
    <property type="entry name" value="HATPase"/>
    <property type="match status" value="1"/>
</dbReference>
<keyword evidence="15" id="KW-1185">Reference proteome</keyword>
<feature type="domain" description="HAMP" evidence="13">
    <location>
        <begin position="204"/>
        <end position="257"/>
    </location>
</feature>
<dbReference type="SUPFAM" id="SSF47384">
    <property type="entry name" value="Homodimeric domain of signal transducing histidine kinase"/>
    <property type="match status" value="1"/>
</dbReference>
<dbReference type="InterPro" id="IPR004358">
    <property type="entry name" value="Sig_transdc_His_kin-like_C"/>
</dbReference>
<dbReference type="Gene3D" id="1.10.287.130">
    <property type="match status" value="1"/>
</dbReference>
<keyword evidence="9" id="KW-0902">Two-component regulatory system</keyword>
<dbReference type="SMART" id="SM00388">
    <property type="entry name" value="HisKA"/>
    <property type="match status" value="1"/>
</dbReference>
<dbReference type="GO" id="GO:0000155">
    <property type="term" value="F:phosphorelay sensor kinase activity"/>
    <property type="evidence" value="ECO:0007669"/>
    <property type="project" value="InterPro"/>
</dbReference>
<evidence type="ECO:0000256" key="1">
    <source>
        <dbReference type="ARBA" id="ARBA00000085"/>
    </source>
</evidence>
<dbReference type="PROSITE" id="PS50885">
    <property type="entry name" value="HAMP"/>
    <property type="match status" value="1"/>
</dbReference>
<feature type="transmembrane region" description="Helical" evidence="11">
    <location>
        <begin position="186"/>
        <end position="207"/>
    </location>
</feature>
<proteinExistence type="predicted"/>
<dbReference type="OrthoDB" id="9786919at2"/>
<organism evidence="14 15">
    <name type="scientific">Kibdelosporangium aridum</name>
    <dbReference type="NCBI Taxonomy" id="2030"/>
    <lineage>
        <taxon>Bacteria</taxon>
        <taxon>Bacillati</taxon>
        <taxon>Actinomycetota</taxon>
        <taxon>Actinomycetes</taxon>
        <taxon>Pseudonocardiales</taxon>
        <taxon>Pseudonocardiaceae</taxon>
        <taxon>Kibdelosporangium</taxon>
    </lineage>
</organism>
<protein>
    <recommendedName>
        <fullName evidence="3">histidine kinase</fullName>
        <ecNumber evidence="3">2.7.13.3</ecNumber>
    </recommendedName>
</protein>
<evidence type="ECO:0000313" key="14">
    <source>
        <dbReference type="EMBL" id="SMC50767.1"/>
    </source>
</evidence>
<dbReference type="InterPro" id="IPR003660">
    <property type="entry name" value="HAMP_dom"/>
</dbReference>
<accession>A0A1W1ZQY6</accession>
<keyword evidence="4" id="KW-0597">Phosphoprotein</keyword>
<keyword evidence="6 11" id="KW-0812">Transmembrane</keyword>
<gene>
    <name evidence="14" type="ORF">SAMN05661093_00274</name>
</gene>
<evidence type="ECO:0000256" key="11">
    <source>
        <dbReference type="SAM" id="Phobius"/>
    </source>
</evidence>
<evidence type="ECO:0000256" key="3">
    <source>
        <dbReference type="ARBA" id="ARBA00012438"/>
    </source>
</evidence>
<dbReference type="EC" id="2.7.13.3" evidence="3"/>
<reference evidence="14 15" key="1">
    <citation type="submission" date="2017-04" db="EMBL/GenBank/DDBJ databases">
        <authorList>
            <person name="Afonso C.L."/>
            <person name="Miller P.J."/>
            <person name="Scott M.A."/>
            <person name="Spackman E."/>
            <person name="Goraichik I."/>
            <person name="Dimitrov K.M."/>
            <person name="Suarez D.L."/>
            <person name="Swayne D.E."/>
        </authorList>
    </citation>
    <scope>NUCLEOTIDE SEQUENCE [LARGE SCALE GENOMIC DNA]</scope>
    <source>
        <strain evidence="14 15">DSM 43828</strain>
    </source>
</reference>
<dbReference type="Gene3D" id="6.10.340.10">
    <property type="match status" value="1"/>
</dbReference>
<feature type="domain" description="Histidine kinase" evidence="12">
    <location>
        <begin position="265"/>
        <end position="465"/>
    </location>
</feature>
<dbReference type="InterPro" id="IPR003661">
    <property type="entry name" value="HisK_dim/P_dom"/>
</dbReference>
<dbReference type="Pfam" id="PF00512">
    <property type="entry name" value="HisKA"/>
    <property type="match status" value="1"/>
</dbReference>
<dbReference type="SUPFAM" id="SSF158472">
    <property type="entry name" value="HAMP domain-like"/>
    <property type="match status" value="1"/>
</dbReference>
<comment type="subcellular location">
    <subcellularLocation>
        <location evidence="2">Cell membrane</location>
    </subcellularLocation>
</comment>
<name>A0A1W1ZQY6_KIBAR</name>
<sequence>MRASAALTATVACLGVFALGVLGLREYMVDTVLGSAKTKAELELSRITDAYRTGHSVNVAVTGDAGYEVVTDPGQSVVRSSFIARIDPAWPGLPPAPADASGVWETKTALRSPTHPDWAENRTYTVLGTVVSGVPARLVEPLGRTGDLAPAEPSTSMATYRLTVYMFVLPWDAIRTETVFNRSLRFILPLAVVFVAGLAWFVTGRTLRPVEAIRRELAGVSEHNLDRRVPVPRSRDEIAKLARTTNATLDRLEAFHHRQQQFVADASHELRSPLTNLRAGLEVALAHADRADWPEVARQSLQDIERLQDLTADLLLLAVNDNSSVPMDTLVDLAALVEEFRPQVTCIVPEQAFVHGNASQLERLLRNLVDNATRHARSTVTVTVRVEELSVVLEVLDDGPGIAPEDRERVFERFTRLDDARTRDSGGSGLGLTIARGIATRHGGTLTVEDSPTGALFVARFPAVP</sequence>
<evidence type="ECO:0000256" key="2">
    <source>
        <dbReference type="ARBA" id="ARBA00004236"/>
    </source>
</evidence>
<evidence type="ECO:0000256" key="9">
    <source>
        <dbReference type="ARBA" id="ARBA00023012"/>
    </source>
</evidence>
<dbReference type="InterPro" id="IPR003594">
    <property type="entry name" value="HATPase_dom"/>
</dbReference>
<dbReference type="SMART" id="SM00304">
    <property type="entry name" value="HAMP"/>
    <property type="match status" value="1"/>
</dbReference>
<evidence type="ECO:0000256" key="4">
    <source>
        <dbReference type="ARBA" id="ARBA00022553"/>
    </source>
</evidence>
<dbReference type="InterPro" id="IPR005467">
    <property type="entry name" value="His_kinase_dom"/>
</dbReference>
<dbReference type="PANTHER" id="PTHR45436:SF5">
    <property type="entry name" value="SENSOR HISTIDINE KINASE TRCS"/>
    <property type="match status" value="1"/>
</dbReference>
<keyword evidence="5" id="KW-0808">Transferase</keyword>
<dbReference type="GO" id="GO:0005886">
    <property type="term" value="C:plasma membrane"/>
    <property type="evidence" value="ECO:0007669"/>
    <property type="project" value="UniProtKB-SubCell"/>
</dbReference>
<dbReference type="PRINTS" id="PR00344">
    <property type="entry name" value="BCTRLSENSOR"/>
</dbReference>
<dbReference type="InterPro" id="IPR036890">
    <property type="entry name" value="HATPase_C_sf"/>
</dbReference>
<dbReference type="CDD" id="cd06225">
    <property type="entry name" value="HAMP"/>
    <property type="match status" value="1"/>
</dbReference>
<dbReference type="PROSITE" id="PS50109">
    <property type="entry name" value="HIS_KIN"/>
    <property type="match status" value="1"/>
</dbReference>
<evidence type="ECO:0000256" key="5">
    <source>
        <dbReference type="ARBA" id="ARBA00022679"/>
    </source>
</evidence>
<comment type="catalytic activity">
    <reaction evidence="1">
        <text>ATP + protein L-histidine = ADP + protein N-phospho-L-histidine.</text>
        <dbReference type="EC" id="2.7.13.3"/>
    </reaction>
</comment>
<dbReference type="SMART" id="SM00387">
    <property type="entry name" value="HATPase_c"/>
    <property type="match status" value="1"/>
</dbReference>